<dbReference type="OrthoDB" id="793858at2"/>
<gene>
    <name evidence="1" type="ORF">FDK13_33755</name>
</gene>
<dbReference type="Proteomes" id="UP000304900">
    <property type="component" value="Unassembled WGS sequence"/>
</dbReference>
<keyword evidence="2" id="KW-1185">Reference proteome</keyword>
<reference evidence="1 2" key="1">
    <citation type="submission" date="2019-05" db="EMBL/GenBank/DDBJ databases">
        <title>Dyadobacter AR-3-8 sp. nov., isolated from arctic soil.</title>
        <authorList>
            <person name="Chaudhary D.K."/>
        </authorList>
    </citation>
    <scope>NUCLEOTIDE SEQUENCE [LARGE SCALE GENOMIC DNA]</scope>
    <source>
        <strain evidence="1 2">AR-3-8</strain>
    </source>
</reference>
<dbReference type="AlphaFoldDB" id="A0A4U6CVZ1"/>
<name>A0A4U6CVZ1_9BACT</name>
<sequence length="80" mass="9789">MVSWQLATENDRDQLYITMIFRNPQIRTFRWFEINMPVVLIREERRKGTTAEQYIQKYVLDFRQRTKEGNVAKYGEKMIV</sequence>
<evidence type="ECO:0000313" key="2">
    <source>
        <dbReference type="Proteomes" id="UP000304900"/>
    </source>
</evidence>
<dbReference type="RefSeq" id="WP_137344427.1">
    <property type="nucleotide sequence ID" value="NZ_BSQH01000020.1"/>
</dbReference>
<proteinExistence type="predicted"/>
<organism evidence="1 2">
    <name type="scientific">Dyadobacter frigoris</name>
    <dbReference type="NCBI Taxonomy" id="2576211"/>
    <lineage>
        <taxon>Bacteria</taxon>
        <taxon>Pseudomonadati</taxon>
        <taxon>Bacteroidota</taxon>
        <taxon>Cytophagia</taxon>
        <taxon>Cytophagales</taxon>
        <taxon>Spirosomataceae</taxon>
        <taxon>Dyadobacter</taxon>
    </lineage>
</organism>
<dbReference type="EMBL" id="SZVO01000030">
    <property type="protein sequence ID" value="TKT85484.1"/>
    <property type="molecule type" value="Genomic_DNA"/>
</dbReference>
<comment type="caution">
    <text evidence="1">The sequence shown here is derived from an EMBL/GenBank/DDBJ whole genome shotgun (WGS) entry which is preliminary data.</text>
</comment>
<evidence type="ECO:0000313" key="1">
    <source>
        <dbReference type="EMBL" id="TKT85484.1"/>
    </source>
</evidence>
<protein>
    <submittedName>
        <fullName evidence="1">Uncharacterized protein</fullName>
    </submittedName>
</protein>
<accession>A0A4U6CVZ1</accession>